<dbReference type="Proteomes" id="UP000001887">
    <property type="component" value="Chromosome"/>
</dbReference>
<reference evidence="1 2" key="1">
    <citation type="journal article" date="2009" name="Stand. Genomic Sci.">
        <title>Complete genome sequence of Pirellula staleyi type strain (ATCC 27377).</title>
        <authorList>
            <person name="Clum A."/>
            <person name="Tindall B.J."/>
            <person name="Sikorski J."/>
            <person name="Ivanova N."/>
            <person name="Mavrommatis K."/>
            <person name="Lucas S."/>
            <person name="Glavina del Rio T."/>
            <person name="Nolan M."/>
            <person name="Chen F."/>
            <person name="Tice H."/>
            <person name="Pitluck S."/>
            <person name="Cheng J.F."/>
            <person name="Chertkov O."/>
            <person name="Brettin T."/>
            <person name="Han C."/>
            <person name="Detter J.C."/>
            <person name="Kuske C."/>
            <person name="Bruce D."/>
            <person name="Goodwin L."/>
            <person name="Ovchinikova G."/>
            <person name="Pati A."/>
            <person name="Mikhailova N."/>
            <person name="Chen A."/>
            <person name="Palaniappan K."/>
            <person name="Land M."/>
            <person name="Hauser L."/>
            <person name="Chang Y.J."/>
            <person name="Jeffries C.D."/>
            <person name="Chain P."/>
            <person name="Rohde M."/>
            <person name="Goker M."/>
            <person name="Bristow J."/>
            <person name="Eisen J.A."/>
            <person name="Markowitz V."/>
            <person name="Hugenholtz P."/>
            <person name="Kyrpides N.C."/>
            <person name="Klenk H.P."/>
            <person name="Lapidus A."/>
        </authorList>
    </citation>
    <scope>NUCLEOTIDE SEQUENCE [LARGE SCALE GENOMIC DNA]</scope>
    <source>
        <strain evidence="2">ATCC 27377 / DSM 6068 / ICPB 4128</strain>
    </source>
</reference>
<proteinExistence type="predicted"/>
<dbReference type="KEGG" id="psl:Psta_2256"/>
<gene>
    <name evidence="1" type="ordered locus">Psta_2256</name>
</gene>
<accession>D2R2T6</accession>
<name>D2R2T6_PIRSD</name>
<organism evidence="1 2">
    <name type="scientific">Pirellula staleyi (strain ATCC 27377 / DSM 6068 / ICPB 4128)</name>
    <name type="common">Pirella staleyi</name>
    <dbReference type="NCBI Taxonomy" id="530564"/>
    <lineage>
        <taxon>Bacteria</taxon>
        <taxon>Pseudomonadati</taxon>
        <taxon>Planctomycetota</taxon>
        <taxon>Planctomycetia</taxon>
        <taxon>Pirellulales</taxon>
        <taxon>Pirellulaceae</taxon>
        <taxon>Pirellula</taxon>
    </lineage>
</organism>
<evidence type="ECO:0000313" key="2">
    <source>
        <dbReference type="Proteomes" id="UP000001887"/>
    </source>
</evidence>
<protein>
    <submittedName>
        <fullName evidence="1">Uncharacterized protein</fullName>
    </submittedName>
</protein>
<dbReference type="EMBL" id="CP001848">
    <property type="protein sequence ID" value="ADB16926.1"/>
    <property type="molecule type" value="Genomic_DNA"/>
</dbReference>
<dbReference type="HOGENOM" id="CLU_1198891_0_0_0"/>
<sequence precursor="true">MRLASLTMTLLIHLAFCQPLVWSQETDVRDANSQSARSSDEALAIGLPLKGRRPNWWISYIRPQRTLKDRIEIIQKENENWELDLNHNLWLPKGTKLKSTDDGTCIEVDGRKLDVSKPLADFRSKFFTARLTSAASDEWSIVAVCQEFPSTTTVYVSSRDSSFEYGVKSFVTATVMGRHRQLIHVEIADNCAIVYVANYFGASVEVVNLEKKTSMFKCDLQFQPSEQLIRK</sequence>
<keyword evidence="2" id="KW-1185">Reference proteome</keyword>
<evidence type="ECO:0000313" key="1">
    <source>
        <dbReference type="EMBL" id="ADB16926.1"/>
    </source>
</evidence>
<dbReference type="AlphaFoldDB" id="D2R2T6"/>